<keyword evidence="2" id="KW-1185">Reference proteome</keyword>
<dbReference type="AlphaFoldDB" id="A0A124EPR2"/>
<proteinExistence type="predicted"/>
<reference evidence="1 2" key="1">
    <citation type="submission" date="2016-01" db="EMBL/GenBank/DDBJ databases">
        <authorList>
            <consortium name="TB Trials Study Group"/>
            <person name="Sutton G."/>
            <person name="Brinkac L."/>
            <person name="Sanka R."/>
            <person name="Adams M."/>
            <person name="Lau E.L."/>
            <person name="Macaden R."/>
            <person name="Grewal H.M.S."/>
        </authorList>
    </citation>
    <scope>NUCLEOTIDE SEQUENCE [LARGE SCALE GENOMIC DNA]</scope>
    <source>
        <strain evidence="1 2">IS-1744</strain>
    </source>
</reference>
<dbReference type="Pfam" id="PF23913">
    <property type="entry name" value="DUF7255"/>
    <property type="match status" value="1"/>
</dbReference>
<dbReference type="Proteomes" id="UP000053707">
    <property type="component" value="Unassembled WGS sequence"/>
</dbReference>
<evidence type="ECO:0000313" key="2">
    <source>
        <dbReference type="Proteomes" id="UP000053707"/>
    </source>
</evidence>
<protein>
    <submittedName>
        <fullName evidence="1">Uncharacterized protein</fullName>
    </submittedName>
</protein>
<name>A0A124EPR2_9MYCO</name>
<dbReference type="EMBL" id="LQIR01000014">
    <property type="protein sequence ID" value="KUI17053.1"/>
    <property type="molecule type" value="Genomic_DNA"/>
</dbReference>
<evidence type="ECO:0000313" key="1">
    <source>
        <dbReference type="EMBL" id="KUI17053.1"/>
    </source>
</evidence>
<comment type="caution">
    <text evidence="1">The sequence shown here is derived from an EMBL/GenBank/DDBJ whole genome shotgun (WGS) entry which is preliminary data.</text>
</comment>
<accession>A0A124EPR2</accession>
<sequence length="152" mass="17050">MRPGAWDLAFSDGLVIELDEELHFNRYRAQTLQPQWAATLPWRDTYLHLCADFEKECLAAGRWGKRWTTPSCESMFGPSSPPGVLDGPGSPRWKQRALYDAVKDLAALQSPTPRLCRLSVWDQVGETTIGDALAGGPIDLDQFTDFIARRTI</sequence>
<gene>
    <name evidence="1" type="ORF">AU192_21155</name>
</gene>
<dbReference type="InterPro" id="IPR055679">
    <property type="entry name" value="DUF7255"/>
</dbReference>
<organism evidence="1 2">
    <name type="scientific">Mycobacterium lehmannii</name>
    <dbReference type="NCBI Taxonomy" id="2048550"/>
    <lineage>
        <taxon>Bacteria</taxon>
        <taxon>Bacillati</taxon>
        <taxon>Actinomycetota</taxon>
        <taxon>Actinomycetes</taxon>
        <taxon>Mycobacteriales</taxon>
        <taxon>Mycobacteriaceae</taxon>
        <taxon>Mycobacterium</taxon>
    </lineage>
</organism>